<accession>A0ACC0BJ81</accession>
<reference evidence="2" key="1">
    <citation type="journal article" date="2023" name="Nat. Plants">
        <title>Single-cell RNA sequencing provides a high-resolution roadmap for understanding the multicellular compartmentation of specialized metabolism.</title>
        <authorList>
            <person name="Sun S."/>
            <person name="Shen X."/>
            <person name="Li Y."/>
            <person name="Li Y."/>
            <person name="Wang S."/>
            <person name="Li R."/>
            <person name="Zhang H."/>
            <person name="Shen G."/>
            <person name="Guo B."/>
            <person name="Wei J."/>
            <person name="Xu J."/>
            <person name="St-Pierre B."/>
            <person name="Chen S."/>
            <person name="Sun C."/>
        </authorList>
    </citation>
    <scope>NUCLEOTIDE SEQUENCE [LARGE SCALE GENOMIC DNA]</scope>
</reference>
<dbReference type="EMBL" id="CM044703">
    <property type="protein sequence ID" value="KAI5672658.1"/>
    <property type="molecule type" value="Genomic_DNA"/>
</dbReference>
<protein>
    <submittedName>
        <fullName evidence="1">Uncharacterized protein</fullName>
    </submittedName>
</protein>
<gene>
    <name evidence="1" type="ORF">M9H77_13022</name>
</gene>
<proteinExistence type="predicted"/>
<dbReference type="Proteomes" id="UP001060085">
    <property type="component" value="Linkage Group LG03"/>
</dbReference>
<evidence type="ECO:0000313" key="1">
    <source>
        <dbReference type="EMBL" id="KAI5672658.1"/>
    </source>
</evidence>
<name>A0ACC0BJ81_CATRO</name>
<keyword evidence="2" id="KW-1185">Reference proteome</keyword>
<evidence type="ECO:0000313" key="2">
    <source>
        <dbReference type="Proteomes" id="UP001060085"/>
    </source>
</evidence>
<sequence length="133" mass="15126">MDPLEERRSTLRAFPNRYLRRHHVLRWDGRLVESQEGLETEVGPRADLDGQRYNKLLRFYARRFGSSLSKKTYVSVLLSCTRAVSKFSAERRADTLISRAALYASPSTGIRATNSSASDRDASPFCVLKTVQN</sequence>
<comment type="caution">
    <text evidence="1">The sequence shown here is derived from an EMBL/GenBank/DDBJ whole genome shotgun (WGS) entry which is preliminary data.</text>
</comment>
<organism evidence="1 2">
    <name type="scientific">Catharanthus roseus</name>
    <name type="common">Madagascar periwinkle</name>
    <name type="synonym">Vinca rosea</name>
    <dbReference type="NCBI Taxonomy" id="4058"/>
    <lineage>
        <taxon>Eukaryota</taxon>
        <taxon>Viridiplantae</taxon>
        <taxon>Streptophyta</taxon>
        <taxon>Embryophyta</taxon>
        <taxon>Tracheophyta</taxon>
        <taxon>Spermatophyta</taxon>
        <taxon>Magnoliopsida</taxon>
        <taxon>eudicotyledons</taxon>
        <taxon>Gunneridae</taxon>
        <taxon>Pentapetalae</taxon>
        <taxon>asterids</taxon>
        <taxon>lamiids</taxon>
        <taxon>Gentianales</taxon>
        <taxon>Apocynaceae</taxon>
        <taxon>Rauvolfioideae</taxon>
        <taxon>Vinceae</taxon>
        <taxon>Catharanthinae</taxon>
        <taxon>Catharanthus</taxon>
    </lineage>
</organism>